<reference evidence="2 3" key="2">
    <citation type="submission" date="2018-11" db="EMBL/GenBank/DDBJ databases">
        <authorList>
            <consortium name="Pathogen Informatics"/>
        </authorList>
    </citation>
    <scope>NUCLEOTIDE SEQUENCE [LARGE SCALE GENOMIC DNA]</scope>
    <source>
        <strain evidence="2 3">MHpl1</strain>
    </source>
</reference>
<dbReference type="AlphaFoldDB" id="A0A0N4WB95"/>
<evidence type="ECO:0000313" key="3">
    <source>
        <dbReference type="Proteomes" id="UP000268014"/>
    </source>
</evidence>
<keyword evidence="1" id="KW-1133">Transmembrane helix</keyword>
<gene>
    <name evidence="2" type="ORF">HPLM_LOCUS7698</name>
</gene>
<feature type="transmembrane region" description="Helical" evidence="1">
    <location>
        <begin position="67"/>
        <end position="86"/>
    </location>
</feature>
<dbReference type="Proteomes" id="UP000268014">
    <property type="component" value="Unassembled WGS sequence"/>
</dbReference>
<accession>A0A0N4WB95</accession>
<keyword evidence="1" id="KW-0812">Transmembrane</keyword>
<dbReference type="EMBL" id="UZAF01016709">
    <property type="protein sequence ID" value="VDO32706.1"/>
    <property type="molecule type" value="Genomic_DNA"/>
</dbReference>
<evidence type="ECO:0000313" key="2">
    <source>
        <dbReference type="EMBL" id="VDO32706.1"/>
    </source>
</evidence>
<evidence type="ECO:0000256" key="1">
    <source>
        <dbReference type="SAM" id="Phobius"/>
    </source>
</evidence>
<name>A0A0N4WB95_HAEPC</name>
<protein>
    <submittedName>
        <fullName evidence="2 4">Uncharacterized protein</fullName>
    </submittedName>
</protein>
<keyword evidence="1" id="KW-0472">Membrane</keyword>
<reference evidence="4" key="1">
    <citation type="submission" date="2017-02" db="UniProtKB">
        <authorList>
            <consortium name="WormBaseParasite"/>
        </authorList>
    </citation>
    <scope>IDENTIFICATION</scope>
</reference>
<keyword evidence="3" id="KW-1185">Reference proteome</keyword>
<evidence type="ECO:0000313" key="4">
    <source>
        <dbReference type="WBParaSite" id="HPLM_0000770601-mRNA-1"/>
    </source>
</evidence>
<dbReference type="WBParaSite" id="HPLM_0000770601-mRNA-1">
    <property type="protein sequence ID" value="HPLM_0000770601-mRNA-1"/>
    <property type="gene ID" value="HPLM_0000770601"/>
</dbReference>
<proteinExistence type="predicted"/>
<organism evidence="4">
    <name type="scientific">Haemonchus placei</name>
    <name type="common">Barber's pole worm</name>
    <dbReference type="NCBI Taxonomy" id="6290"/>
    <lineage>
        <taxon>Eukaryota</taxon>
        <taxon>Metazoa</taxon>
        <taxon>Ecdysozoa</taxon>
        <taxon>Nematoda</taxon>
        <taxon>Chromadorea</taxon>
        <taxon>Rhabditida</taxon>
        <taxon>Rhabditina</taxon>
        <taxon>Rhabditomorpha</taxon>
        <taxon>Strongyloidea</taxon>
        <taxon>Trichostrongylidae</taxon>
        <taxon>Haemonchus</taxon>
    </lineage>
</organism>
<sequence length="87" mass="8643">MIAGGNVVVSVVESPISGAACIVDVEELPDVEVVSVSLEVAVVMNGLMSSVELSVVVEAIVASVSEVGVAVMLVVAVVVIIVAVVVV</sequence>